<sequence>MSLSGFFKSRRPETSSLPPAPTLTGAETKDGAPAPPPSPAVDFVAVLTAAGVTQEQRTKVQKAQELLRTLPPDTPALVKRAIVEAAFKAFDVPTQEIVAAASAEIEALKAFGRTGEEHTQRILAEGNQQIKLLEAKIAEVTASMNRAVAEQAMRAEATVAKMHEVQPVLQFFTPESPAPQPQEARNGTAGAGSENGASDGGVEVQWEADR</sequence>
<feature type="coiled-coil region" evidence="1">
    <location>
        <begin position="123"/>
        <end position="150"/>
    </location>
</feature>
<accession>A0A2L0ET92</accession>
<feature type="region of interest" description="Disordered" evidence="2">
    <location>
        <begin position="171"/>
        <end position="210"/>
    </location>
</feature>
<protein>
    <submittedName>
        <fullName evidence="3">Uncharacterized protein</fullName>
    </submittedName>
</protein>
<evidence type="ECO:0000256" key="2">
    <source>
        <dbReference type="SAM" id="MobiDB-lite"/>
    </source>
</evidence>
<evidence type="ECO:0000313" key="3">
    <source>
        <dbReference type="EMBL" id="AUX42510.1"/>
    </source>
</evidence>
<dbReference type="EMBL" id="CP012673">
    <property type="protein sequence ID" value="AUX42510.1"/>
    <property type="molecule type" value="Genomic_DNA"/>
</dbReference>
<reference evidence="3 4" key="1">
    <citation type="submission" date="2015-09" db="EMBL/GenBank/DDBJ databases">
        <title>Sorangium comparison.</title>
        <authorList>
            <person name="Zaburannyi N."/>
            <person name="Bunk B."/>
            <person name="Overmann J."/>
            <person name="Mueller R."/>
        </authorList>
    </citation>
    <scope>NUCLEOTIDE SEQUENCE [LARGE SCALE GENOMIC DNA]</scope>
    <source>
        <strain evidence="3 4">So ce26</strain>
    </source>
</reference>
<dbReference type="Proteomes" id="UP000238348">
    <property type="component" value="Chromosome"/>
</dbReference>
<feature type="region of interest" description="Disordered" evidence="2">
    <location>
        <begin position="1"/>
        <end position="40"/>
    </location>
</feature>
<proteinExistence type="predicted"/>
<organism evidence="3 4">
    <name type="scientific">Sorangium cellulosum</name>
    <name type="common">Polyangium cellulosum</name>
    <dbReference type="NCBI Taxonomy" id="56"/>
    <lineage>
        <taxon>Bacteria</taxon>
        <taxon>Pseudomonadati</taxon>
        <taxon>Myxococcota</taxon>
        <taxon>Polyangia</taxon>
        <taxon>Polyangiales</taxon>
        <taxon>Polyangiaceae</taxon>
        <taxon>Sorangium</taxon>
    </lineage>
</organism>
<dbReference type="RefSeq" id="WP_159397087.1">
    <property type="nucleotide sequence ID" value="NZ_CP012673.1"/>
</dbReference>
<evidence type="ECO:0000256" key="1">
    <source>
        <dbReference type="SAM" id="Coils"/>
    </source>
</evidence>
<gene>
    <name evidence="3" type="ORF">SOCE26_039430</name>
</gene>
<name>A0A2L0ET92_SORCE</name>
<dbReference type="AlphaFoldDB" id="A0A2L0ET92"/>
<evidence type="ECO:0000313" key="4">
    <source>
        <dbReference type="Proteomes" id="UP000238348"/>
    </source>
</evidence>
<keyword evidence="1" id="KW-0175">Coiled coil</keyword>